<gene>
    <name evidence="3" type="ORF">I0K15_05235</name>
</gene>
<keyword evidence="1" id="KW-0812">Transmembrane</keyword>
<evidence type="ECO:0000313" key="4">
    <source>
        <dbReference type="Proteomes" id="UP000594800"/>
    </source>
</evidence>
<keyword evidence="1" id="KW-0472">Membrane</keyword>
<dbReference type="Pfam" id="PF05360">
    <property type="entry name" value="YiaAB"/>
    <property type="match status" value="1"/>
</dbReference>
<feature type="domain" description="YiaAB two helix" evidence="2">
    <location>
        <begin position="16"/>
        <end position="59"/>
    </location>
</feature>
<feature type="transmembrane region" description="Helical" evidence="1">
    <location>
        <begin position="12"/>
        <end position="34"/>
    </location>
</feature>
<evidence type="ECO:0000313" key="3">
    <source>
        <dbReference type="EMBL" id="QPH55151.1"/>
    </source>
</evidence>
<sequence>MINDNGNSIYTTFNFAGVAVAYGMLALSIWLAPVDLSTKGFWGMGVFLLTLSLVNLVKYRIDNRIREDRIRQLEAARDDKLLEEFVTDPKV</sequence>
<dbReference type="InterPro" id="IPR008024">
    <property type="entry name" value="YiaAB"/>
</dbReference>
<dbReference type="AlphaFoldDB" id="A0A7S9LU16"/>
<reference evidence="3 4" key="1">
    <citation type="submission" date="2020-11" db="EMBL/GenBank/DDBJ databases">
        <title>Description of Pontivivens ytuae sp. nov. isolated from deep sea sediment of Mariana Trench.</title>
        <authorList>
            <person name="Wang Z."/>
            <person name="Sun Q.-L."/>
            <person name="Xu X.-D."/>
            <person name="Tang Y.-Z."/>
            <person name="Zhang J."/>
        </authorList>
    </citation>
    <scope>NUCLEOTIDE SEQUENCE [LARGE SCALE GENOMIC DNA]</scope>
    <source>
        <strain evidence="3 4">MT2928</strain>
    </source>
</reference>
<keyword evidence="4" id="KW-1185">Reference proteome</keyword>
<evidence type="ECO:0000256" key="1">
    <source>
        <dbReference type="SAM" id="Phobius"/>
    </source>
</evidence>
<name>A0A7S9LU16_9RHOB</name>
<dbReference type="KEGG" id="poz:I0K15_05235"/>
<accession>A0A7S9LU16</accession>
<feature type="transmembrane region" description="Helical" evidence="1">
    <location>
        <begin position="40"/>
        <end position="61"/>
    </location>
</feature>
<dbReference type="EMBL" id="CP064942">
    <property type="protein sequence ID" value="QPH55151.1"/>
    <property type="molecule type" value="Genomic_DNA"/>
</dbReference>
<dbReference type="RefSeq" id="WP_196104350.1">
    <property type="nucleotide sequence ID" value="NZ_CP064942.1"/>
</dbReference>
<organism evidence="3 4">
    <name type="scientific">Pontivivens ytuae</name>
    <dbReference type="NCBI Taxonomy" id="2789856"/>
    <lineage>
        <taxon>Bacteria</taxon>
        <taxon>Pseudomonadati</taxon>
        <taxon>Pseudomonadota</taxon>
        <taxon>Alphaproteobacteria</taxon>
        <taxon>Rhodobacterales</taxon>
        <taxon>Paracoccaceae</taxon>
        <taxon>Pontivivens</taxon>
    </lineage>
</organism>
<keyword evidence="1" id="KW-1133">Transmembrane helix</keyword>
<proteinExistence type="predicted"/>
<evidence type="ECO:0000259" key="2">
    <source>
        <dbReference type="Pfam" id="PF05360"/>
    </source>
</evidence>
<dbReference type="Proteomes" id="UP000594800">
    <property type="component" value="Chromosome"/>
</dbReference>
<protein>
    <recommendedName>
        <fullName evidence="2">YiaAB two helix domain-containing protein</fullName>
    </recommendedName>
</protein>